<name>A0A385DZ65_9CAUD</name>
<evidence type="ECO:0000313" key="12">
    <source>
        <dbReference type="EMBL" id="AXQ64756.1"/>
    </source>
</evidence>
<reference evidence="12 13" key="1">
    <citation type="submission" date="2018-07" db="EMBL/GenBank/DDBJ databases">
        <authorList>
            <person name="Washington J.M."/>
            <person name="Garlena R.A."/>
            <person name="Russell D.A."/>
            <person name="Pope W.H."/>
            <person name="Jacobs-Sera D."/>
            <person name="Hatfull G.F."/>
        </authorList>
    </citation>
    <scope>NUCLEOTIDE SEQUENCE [LARGE SCALE GENOMIC DNA]</scope>
</reference>
<dbReference type="PANTHER" id="PTHR30349">
    <property type="entry name" value="PHAGE INTEGRASE-RELATED"/>
    <property type="match status" value="1"/>
</dbReference>
<dbReference type="InterPro" id="IPR044068">
    <property type="entry name" value="CB"/>
</dbReference>
<feature type="domain" description="Core-binding (CB)" evidence="11">
    <location>
        <begin position="66"/>
        <end position="146"/>
    </location>
</feature>
<organism evidence="12 13">
    <name type="scientific">Gordonia phage Phistory</name>
    <dbReference type="NCBI Taxonomy" id="2301694"/>
    <lineage>
        <taxon>Viruses</taxon>
        <taxon>Duplodnaviria</taxon>
        <taxon>Heunggongvirae</taxon>
        <taxon>Uroviricota</taxon>
        <taxon>Caudoviricetes</taxon>
        <taxon>Langleyhallvirinae</taxon>
        <taxon>Phistoryvirus</taxon>
        <taxon>Phistoryvirus phistory</taxon>
    </lineage>
</organism>
<dbReference type="InterPro" id="IPR050090">
    <property type="entry name" value="Tyrosine_recombinase_XerCD"/>
</dbReference>
<proteinExistence type="inferred from homology"/>
<dbReference type="CDD" id="cd01189">
    <property type="entry name" value="INT_ICEBs1_C_like"/>
    <property type="match status" value="1"/>
</dbReference>
<dbReference type="GO" id="GO:0044826">
    <property type="term" value="P:viral genome integration into host DNA"/>
    <property type="evidence" value="ECO:0007669"/>
    <property type="project" value="UniProtKB-KW"/>
</dbReference>
<dbReference type="PANTHER" id="PTHR30349:SF64">
    <property type="entry name" value="PROPHAGE INTEGRASE INTD-RELATED"/>
    <property type="match status" value="1"/>
</dbReference>
<sequence length="365" mass="40849">MASLYTRVRSDGTEFYKVQWRHEGRQRALTFDSLTAAERHRLNVEKFGHERAMTILGVVETHRNETTLAQAAKHHVDSLIGVEPGTIRRYKAIVERDFASIGPLPLSEITEPVIAAWIKELQSRGNSGKTIANKHGLLSAVLGRAVREQKLVQNPCEHTRLPRKDPIEEPVFLSLEQFGELIDAMPPQWRPLTVWLATTGMRFSEATAITVGDVTPTESGGVVRVSKAWKWTGTTEKRLAYPKSKAGRRTINVPRETLDVVDLDRSPTKLLFTNANGDRVTYSRFYDGGWKPAMQRLPWRASPHDLRHTCVSWMIARGVSLPVIQAHVGHEKITITIDTYGHLDRASHEAAASAISAAMSGFRLP</sequence>
<dbReference type="InterPro" id="IPR013762">
    <property type="entry name" value="Integrase-like_cat_sf"/>
</dbReference>
<dbReference type="GO" id="GO:0015074">
    <property type="term" value="P:DNA integration"/>
    <property type="evidence" value="ECO:0007669"/>
    <property type="project" value="UniProtKB-KW"/>
</dbReference>
<evidence type="ECO:0000256" key="8">
    <source>
        <dbReference type="ARBA" id="ARBA00023195"/>
    </source>
</evidence>
<dbReference type="Pfam" id="PF00589">
    <property type="entry name" value="Phage_integrase"/>
    <property type="match status" value="1"/>
</dbReference>
<evidence type="ECO:0000256" key="2">
    <source>
        <dbReference type="ARBA" id="ARBA00016082"/>
    </source>
</evidence>
<dbReference type="GO" id="GO:0016787">
    <property type="term" value="F:hydrolase activity"/>
    <property type="evidence" value="ECO:0007669"/>
    <property type="project" value="UniProtKB-KW"/>
</dbReference>
<gene>
    <name evidence="12" type="primary">51</name>
    <name evidence="12" type="ORF">SEA_PHISTORY_51</name>
</gene>
<dbReference type="Gene3D" id="1.10.443.10">
    <property type="entry name" value="Intergrase catalytic core"/>
    <property type="match status" value="1"/>
</dbReference>
<evidence type="ECO:0000313" key="13">
    <source>
        <dbReference type="Proteomes" id="UP000264531"/>
    </source>
</evidence>
<dbReference type="SUPFAM" id="SSF56349">
    <property type="entry name" value="DNA breaking-rejoining enzymes"/>
    <property type="match status" value="1"/>
</dbReference>
<keyword evidence="13" id="KW-1185">Reference proteome</keyword>
<dbReference type="InterPro" id="IPR025269">
    <property type="entry name" value="SAM-like_dom"/>
</dbReference>
<dbReference type="GO" id="GO:0016740">
    <property type="term" value="F:transferase activity"/>
    <property type="evidence" value="ECO:0007669"/>
    <property type="project" value="UniProtKB-KW"/>
</dbReference>
<protein>
    <recommendedName>
        <fullName evidence="2">Integrase</fullName>
    </recommendedName>
</protein>
<dbReference type="Proteomes" id="UP000264531">
    <property type="component" value="Segment"/>
</dbReference>
<dbReference type="PROSITE" id="PS51898">
    <property type="entry name" value="TYR_RECOMBINASE"/>
    <property type="match status" value="1"/>
</dbReference>
<evidence type="ECO:0000256" key="7">
    <source>
        <dbReference type="ARBA" id="ARBA00023172"/>
    </source>
</evidence>
<dbReference type="Gene3D" id="1.10.150.130">
    <property type="match status" value="1"/>
</dbReference>
<dbReference type="GeneID" id="54999294"/>
<accession>A0A385DZ65</accession>
<evidence type="ECO:0000256" key="4">
    <source>
        <dbReference type="ARBA" id="ARBA00022801"/>
    </source>
</evidence>
<evidence type="ECO:0000259" key="11">
    <source>
        <dbReference type="PROSITE" id="PS51900"/>
    </source>
</evidence>
<dbReference type="InterPro" id="IPR002104">
    <property type="entry name" value="Integrase_catalytic"/>
</dbReference>
<evidence type="ECO:0000256" key="6">
    <source>
        <dbReference type="ARBA" id="ARBA00023125"/>
    </source>
</evidence>
<keyword evidence="8" id="KW-1160">Virus entry into host cell</keyword>
<evidence type="ECO:0000256" key="9">
    <source>
        <dbReference type="PROSITE-ProRule" id="PRU01248"/>
    </source>
</evidence>
<keyword evidence="3" id="KW-0808">Transferase</keyword>
<evidence type="ECO:0000256" key="3">
    <source>
        <dbReference type="ARBA" id="ARBA00022679"/>
    </source>
</evidence>
<evidence type="ECO:0000256" key="1">
    <source>
        <dbReference type="ARBA" id="ARBA00008857"/>
    </source>
</evidence>
<feature type="domain" description="Tyr recombinase" evidence="10">
    <location>
        <begin position="168"/>
        <end position="353"/>
    </location>
</feature>
<keyword evidence="7" id="KW-0233">DNA recombination</keyword>
<evidence type="ECO:0000259" key="10">
    <source>
        <dbReference type="PROSITE" id="PS51898"/>
    </source>
</evidence>
<keyword evidence="4" id="KW-0378">Hydrolase</keyword>
<keyword evidence="5" id="KW-0229">DNA integration</keyword>
<dbReference type="InterPro" id="IPR010998">
    <property type="entry name" value="Integrase_recombinase_N"/>
</dbReference>
<dbReference type="Pfam" id="PF13102">
    <property type="entry name" value="Phage_int_SAM_5"/>
    <property type="match status" value="1"/>
</dbReference>
<keyword evidence="6 9" id="KW-0238">DNA-binding</keyword>
<dbReference type="KEGG" id="vg:54999294"/>
<evidence type="ECO:0000256" key="5">
    <source>
        <dbReference type="ARBA" id="ARBA00022908"/>
    </source>
</evidence>
<dbReference type="GO" id="GO:0075713">
    <property type="term" value="P:establishment of integrated proviral latency"/>
    <property type="evidence" value="ECO:0007669"/>
    <property type="project" value="UniProtKB-KW"/>
</dbReference>
<dbReference type="PROSITE" id="PS51900">
    <property type="entry name" value="CB"/>
    <property type="match status" value="1"/>
</dbReference>
<dbReference type="GO" id="GO:0006310">
    <property type="term" value="P:DNA recombination"/>
    <property type="evidence" value="ECO:0007669"/>
    <property type="project" value="UniProtKB-KW"/>
</dbReference>
<comment type="similarity">
    <text evidence="1">Belongs to the 'phage' integrase family.</text>
</comment>
<dbReference type="EMBL" id="MH651185">
    <property type="protein sequence ID" value="AXQ64756.1"/>
    <property type="molecule type" value="Genomic_DNA"/>
</dbReference>
<dbReference type="InterPro" id="IPR011010">
    <property type="entry name" value="DNA_brk_join_enz"/>
</dbReference>
<dbReference type="RefSeq" id="YP_009808392.1">
    <property type="nucleotide sequence ID" value="NC_048040.1"/>
</dbReference>
<keyword evidence="8" id="KW-1179">Viral genome integration</keyword>
<dbReference type="GO" id="GO:0003677">
    <property type="term" value="F:DNA binding"/>
    <property type="evidence" value="ECO:0007669"/>
    <property type="project" value="UniProtKB-UniRule"/>
</dbReference>